<protein>
    <recommendedName>
        <fullName evidence="1">EF-hand domain-containing protein</fullName>
    </recommendedName>
</protein>
<dbReference type="PROSITE" id="PS50222">
    <property type="entry name" value="EF_HAND_2"/>
    <property type="match status" value="2"/>
</dbReference>
<dbReference type="SUPFAM" id="SSF82109">
    <property type="entry name" value="MIR domain"/>
    <property type="match status" value="1"/>
</dbReference>
<dbReference type="PANTHER" id="PTHR24274:SF1">
    <property type="entry name" value="CILIA- AND FLAGELLA-ASSOCIATED PROTEIN 161"/>
    <property type="match status" value="1"/>
</dbReference>
<name>A0A9W7LCZ4_9STRA</name>
<dbReference type="Pfam" id="PF13499">
    <property type="entry name" value="EF-hand_7"/>
    <property type="match status" value="1"/>
</dbReference>
<dbReference type="Proteomes" id="UP001165065">
    <property type="component" value="Unassembled WGS sequence"/>
</dbReference>
<dbReference type="SUPFAM" id="SSF47473">
    <property type="entry name" value="EF-hand"/>
    <property type="match status" value="1"/>
</dbReference>
<dbReference type="EMBL" id="BRYA01001535">
    <property type="protein sequence ID" value="GMI45132.1"/>
    <property type="molecule type" value="Genomic_DNA"/>
</dbReference>
<evidence type="ECO:0000313" key="3">
    <source>
        <dbReference type="Proteomes" id="UP001165065"/>
    </source>
</evidence>
<dbReference type="AlphaFoldDB" id="A0A9W7LCZ4"/>
<dbReference type="InterPro" id="IPR011992">
    <property type="entry name" value="EF-hand-dom_pair"/>
</dbReference>
<dbReference type="GO" id="GO:0005509">
    <property type="term" value="F:calcium ion binding"/>
    <property type="evidence" value="ECO:0007669"/>
    <property type="project" value="InterPro"/>
</dbReference>
<gene>
    <name evidence="2" type="ORF">TrCOL_g587</name>
</gene>
<dbReference type="OrthoDB" id="444540at2759"/>
<dbReference type="InterPro" id="IPR002048">
    <property type="entry name" value="EF_hand_dom"/>
</dbReference>
<keyword evidence="3" id="KW-1185">Reference proteome</keyword>
<organism evidence="2 3">
    <name type="scientific">Triparma columacea</name>
    <dbReference type="NCBI Taxonomy" id="722753"/>
    <lineage>
        <taxon>Eukaryota</taxon>
        <taxon>Sar</taxon>
        <taxon>Stramenopiles</taxon>
        <taxon>Ochrophyta</taxon>
        <taxon>Bolidophyceae</taxon>
        <taxon>Parmales</taxon>
        <taxon>Triparmaceae</taxon>
        <taxon>Triparma</taxon>
    </lineage>
</organism>
<reference evidence="3" key="1">
    <citation type="journal article" date="2023" name="Commun. Biol.">
        <title>Genome analysis of Parmales, the sister group of diatoms, reveals the evolutionary specialization of diatoms from phago-mixotrophs to photoautotrophs.</title>
        <authorList>
            <person name="Ban H."/>
            <person name="Sato S."/>
            <person name="Yoshikawa S."/>
            <person name="Yamada K."/>
            <person name="Nakamura Y."/>
            <person name="Ichinomiya M."/>
            <person name="Sato N."/>
            <person name="Blanc-Mathieu R."/>
            <person name="Endo H."/>
            <person name="Kuwata A."/>
            <person name="Ogata H."/>
        </authorList>
    </citation>
    <scope>NUCLEOTIDE SEQUENCE [LARGE SCALE GENOMIC DNA]</scope>
</reference>
<evidence type="ECO:0000259" key="1">
    <source>
        <dbReference type="PROSITE" id="PS50222"/>
    </source>
</evidence>
<feature type="domain" description="EF-hand" evidence="1">
    <location>
        <begin position="365"/>
        <end position="400"/>
    </location>
</feature>
<dbReference type="InterPro" id="IPR036300">
    <property type="entry name" value="MIR_dom_sf"/>
</dbReference>
<dbReference type="CDD" id="cd00051">
    <property type="entry name" value="EFh"/>
    <property type="match status" value="1"/>
</dbReference>
<dbReference type="GO" id="GO:0060271">
    <property type="term" value="P:cilium assembly"/>
    <property type="evidence" value="ECO:0007669"/>
    <property type="project" value="TreeGrafter"/>
</dbReference>
<dbReference type="Pfam" id="PF24569">
    <property type="entry name" value="CFAP161"/>
    <property type="match status" value="1"/>
</dbReference>
<dbReference type="GO" id="GO:0031514">
    <property type="term" value="C:motile cilium"/>
    <property type="evidence" value="ECO:0007669"/>
    <property type="project" value="TreeGrafter"/>
</dbReference>
<evidence type="ECO:0000313" key="2">
    <source>
        <dbReference type="EMBL" id="GMI45132.1"/>
    </source>
</evidence>
<dbReference type="Gene3D" id="1.10.238.10">
    <property type="entry name" value="EF-hand"/>
    <property type="match status" value="2"/>
</dbReference>
<proteinExistence type="predicted"/>
<dbReference type="PANTHER" id="PTHR24274">
    <property type="entry name" value="CILIA- AND FLAGELLA-ASSOCIATED PROTEIN 161"/>
    <property type="match status" value="1"/>
</dbReference>
<sequence>MNFTPQQLAGGGSYNCKTRVGNWLEDVCLEEAKFGDFKRAREHGTLTMGMFNTKVASCTSTVPHTYSEDGLIKYGDSIVLAHKQTGGSLACDPFEAAGFDSSEFNASVCESTSSMARNTFVITKVDEADPSEYVAWGTPFRLMCNPSLRVDEETNMLQPPLFLASSLKNERKASPLSNNQLVYMTAKVTYSTVWKTQMPAVSKDSGAARVLSQGEALVSGCDVVLQHCQTMQLLSSDSRNAMNTDFGTEYEVCGATMQKNGKVSVMAGEFSGRRTSVTNVKPEMDQNIWSFVTSSDASLGDDNRNLPPPLSAAGLIAKVLDVMKKRSKNAVRALKSAFKSMDETGDFKLDREDLKWGLKNLGVELNDEQFGVLFKHFDKGGDGIISLTEFLVATRGEMNEKREAVVLAAYDKLDADGSGMVNITTLTEGEAAKDFMSVWEATPDGIVTKEEFIEYYKDLSAEIESDDQFEQTLLSAWGL</sequence>
<dbReference type="InterPro" id="IPR055325">
    <property type="entry name" value="CF161"/>
</dbReference>
<accession>A0A9W7LCZ4</accession>
<dbReference type="SMART" id="SM00054">
    <property type="entry name" value="EFh"/>
    <property type="match status" value="3"/>
</dbReference>
<comment type="caution">
    <text evidence="2">The sequence shown here is derived from an EMBL/GenBank/DDBJ whole genome shotgun (WGS) entry which is preliminary data.</text>
</comment>
<feature type="domain" description="EF-hand" evidence="1">
    <location>
        <begin position="329"/>
        <end position="364"/>
    </location>
</feature>